<reference evidence="2 3" key="1">
    <citation type="submission" date="2021-06" db="EMBL/GenBank/DDBJ databases">
        <authorList>
            <person name="Palmer J.M."/>
        </authorList>
    </citation>
    <scope>NUCLEOTIDE SEQUENCE [LARGE SCALE GENOMIC DNA]</scope>
    <source>
        <strain evidence="2 3">XC_2019</strain>
        <tissue evidence="2">Muscle</tissue>
    </source>
</reference>
<proteinExistence type="predicted"/>
<keyword evidence="3" id="KW-1185">Reference proteome</keyword>
<protein>
    <submittedName>
        <fullName evidence="2">Uncharacterized protein</fullName>
    </submittedName>
</protein>
<dbReference type="Proteomes" id="UP001434883">
    <property type="component" value="Unassembled WGS sequence"/>
</dbReference>
<feature type="region of interest" description="Disordered" evidence="1">
    <location>
        <begin position="83"/>
        <end position="104"/>
    </location>
</feature>
<organism evidence="2 3">
    <name type="scientific">Xenoophorus captivus</name>
    <dbReference type="NCBI Taxonomy" id="1517983"/>
    <lineage>
        <taxon>Eukaryota</taxon>
        <taxon>Metazoa</taxon>
        <taxon>Chordata</taxon>
        <taxon>Craniata</taxon>
        <taxon>Vertebrata</taxon>
        <taxon>Euteleostomi</taxon>
        <taxon>Actinopterygii</taxon>
        <taxon>Neopterygii</taxon>
        <taxon>Teleostei</taxon>
        <taxon>Neoteleostei</taxon>
        <taxon>Acanthomorphata</taxon>
        <taxon>Ovalentaria</taxon>
        <taxon>Atherinomorphae</taxon>
        <taxon>Cyprinodontiformes</taxon>
        <taxon>Goodeidae</taxon>
        <taxon>Xenoophorus</taxon>
    </lineage>
</organism>
<evidence type="ECO:0000313" key="2">
    <source>
        <dbReference type="EMBL" id="MEQ2215630.1"/>
    </source>
</evidence>
<sequence>MSSWMTAMKVELNSGRLASTDPLIRSGGGVGTLLGRESARHPTPAQMAKRKRYAELASQAERTKKLGGVTGWYLEKGSPNSWPRMATAAPSLPQHGVNSPPLHA</sequence>
<accession>A0ABV0S605</accession>
<evidence type="ECO:0000256" key="1">
    <source>
        <dbReference type="SAM" id="MobiDB-lite"/>
    </source>
</evidence>
<comment type="caution">
    <text evidence="2">The sequence shown here is derived from an EMBL/GenBank/DDBJ whole genome shotgun (WGS) entry which is preliminary data.</text>
</comment>
<evidence type="ECO:0000313" key="3">
    <source>
        <dbReference type="Proteomes" id="UP001434883"/>
    </source>
</evidence>
<feature type="region of interest" description="Disordered" evidence="1">
    <location>
        <begin position="19"/>
        <end position="48"/>
    </location>
</feature>
<name>A0ABV0S605_9TELE</name>
<dbReference type="EMBL" id="JAHRIN010068578">
    <property type="protein sequence ID" value="MEQ2215630.1"/>
    <property type="molecule type" value="Genomic_DNA"/>
</dbReference>
<gene>
    <name evidence="2" type="ORF">XENOCAPTIV_003499</name>
</gene>